<feature type="transmembrane region" description="Helical" evidence="7">
    <location>
        <begin position="318"/>
        <end position="339"/>
    </location>
</feature>
<evidence type="ECO:0000256" key="7">
    <source>
        <dbReference type="SAM" id="Phobius"/>
    </source>
</evidence>
<feature type="region of interest" description="Disordered" evidence="6">
    <location>
        <begin position="908"/>
        <end position="1062"/>
    </location>
</feature>
<evidence type="ECO:0000313" key="9">
    <source>
        <dbReference type="EMBL" id="TWG13861.1"/>
    </source>
</evidence>
<feature type="compositionally biased region" description="Low complexity" evidence="6">
    <location>
        <begin position="946"/>
        <end position="958"/>
    </location>
</feature>
<evidence type="ECO:0000256" key="1">
    <source>
        <dbReference type="ARBA" id="ARBA00000085"/>
    </source>
</evidence>
<keyword evidence="7" id="KW-0472">Membrane</keyword>
<dbReference type="InterPro" id="IPR036890">
    <property type="entry name" value="HATPase_C_sf"/>
</dbReference>
<evidence type="ECO:0000259" key="8">
    <source>
        <dbReference type="SMART" id="SM00387"/>
    </source>
</evidence>
<evidence type="ECO:0000256" key="3">
    <source>
        <dbReference type="ARBA" id="ARBA00022553"/>
    </source>
</evidence>
<feature type="compositionally biased region" description="Low complexity" evidence="6">
    <location>
        <begin position="744"/>
        <end position="753"/>
    </location>
</feature>
<dbReference type="Proteomes" id="UP000320239">
    <property type="component" value="Unassembled WGS sequence"/>
</dbReference>
<name>A0A561VQJ1_ACTTI</name>
<dbReference type="InterPro" id="IPR003594">
    <property type="entry name" value="HATPase_dom"/>
</dbReference>
<evidence type="ECO:0000256" key="5">
    <source>
        <dbReference type="ARBA" id="ARBA00022777"/>
    </source>
</evidence>
<keyword evidence="5 9" id="KW-0418">Kinase</keyword>
<accession>A0A561VQJ1</accession>
<feature type="compositionally biased region" description="Pro residues" evidence="6">
    <location>
        <begin position="711"/>
        <end position="725"/>
    </location>
</feature>
<dbReference type="GO" id="GO:0004673">
    <property type="term" value="F:protein histidine kinase activity"/>
    <property type="evidence" value="ECO:0007669"/>
    <property type="project" value="UniProtKB-EC"/>
</dbReference>
<feature type="compositionally biased region" description="Low complexity" evidence="6">
    <location>
        <begin position="1047"/>
        <end position="1056"/>
    </location>
</feature>
<dbReference type="EMBL" id="VIWY01000004">
    <property type="protein sequence ID" value="TWG13861.1"/>
    <property type="molecule type" value="Genomic_DNA"/>
</dbReference>
<feature type="domain" description="Histidine kinase/HSP90-like ATPase" evidence="8">
    <location>
        <begin position="531"/>
        <end position="641"/>
    </location>
</feature>
<feature type="compositionally biased region" description="Low complexity" evidence="6">
    <location>
        <begin position="981"/>
        <end position="993"/>
    </location>
</feature>
<sequence>MSTGSSGLAVRRGPLPRLRDASIRAKLGGLLIIPLIAVLALASLRLMDVRGRAGDAARVADLTALSADLSGLSRLLQRERMAAAAYLATADAPPEPYREAGAAVDTRIRVFQEHRGAITDVPARVRDRLQLIQERLDRLADTRSAVAARDNVTVASAVQRYGDVLDQISDYDDAVSQVADPGPVADGLRALAAFTRIESAAADQEAAAYVVRVTGLLSAARQQELIGAQASRQEALDDFRQIATTDQAGLVESIMANASVARADGLSTRLTGPAAVSATDLTKAYTEVLDLFRTAETRLESDVVRVAQAASKTSTQRATLEFVVVLLILLAAIALAFYLGRNLHLSLRRLREGALAVAHRDLPEAVNRLQDVESLGAGGVDRIIAQTRDPIRLTERDEFGQVAEAFNMVHREAIRVAAEQAALRTSVSAMFLSLARRSQALVDRMIGELDQIERTEEDPKRLAKLFDLDHLATRMRRNDENLLVLAGADVGTPRREDALLIDALRAAQSEVELYHRIEFGAIDTDVSVAAAAVNDVVRLIAELLDNATRFSPPTTVVMAHGRRSGEQAVVQVEDRGLGISAEQLELINHRLAEPAEVDVSAFRLMGFAVIARLAARHGIVVQLLPSREGGTIAEITLPADIVVLPGAPAAPAGAASWTRPGPAPQPVGGSERTPQARPPIRTAPPLTATGPRWAPGAASPPPDLDLRPTPDRPPLPTRVPQPAAPEPASAPMFEPVSAAAPVSAQPVSAHPSAGPIAAQPVSAHPVSARPAAAQPAWAGPVSAPPVSAQPFAAQPAWADPVPEPPVSGPPAWPDRLPAPPASGGPDSASFSAGPPFPVGPDSASFSAGPPFPVGPDSASLAAGPPLPAGPYVAQPISAQPLPAPAAGTPIQLEMQHTWFEPEADARDVHGMPTAGYAPAPVAAAAPPEADPMHRADRPAGPPPRSPARTPAASPAETPMVPRPRTAAEDRWRTAADEGWQRAMAASAPRAAGTTGSGLPKRIPQAQLVPGGVQDIPRAQNRRSPDDVRGLLSAYTRGVQRGRTDGVAESAAVAAQAPKENEQ</sequence>
<dbReference type="Gene3D" id="6.10.340.10">
    <property type="match status" value="1"/>
</dbReference>
<keyword evidence="3" id="KW-0597">Phosphoprotein</keyword>
<dbReference type="EC" id="2.7.13.3" evidence="2"/>
<feature type="transmembrane region" description="Helical" evidence="7">
    <location>
        <begin position="23"/>
        <end position="42"/>
    </location>
</feature>
<dbReference type="PANTHER" id="PTHR45436:SF5">
    <property type="entry name" value="SENSOR HISTIDINE KINASE TRCS"/>
    <property type="match status" value="1"/>
</dbReference>
<evidence type="ECO:0000256" key="4">
    <source>
        <dbReference type="ARBA" id="ARBA00022679"/>
    </source>
</evidence>
<evidence type="ECO:0000256" key="6">
    <source>
        <dbReference type="SAM" id="MobiDB-lite"/>
    </source>
</evidence>
<dbReference type="SMART" id="SM00387">
    <property type="entry name" value="HATPase_c"/>
    <property type="match status" value="1"/>
</dbReference>
<dbReference type="SUPFAM" id="SSF55874">
    <property type="entry name" value="ATPase domain of HSP90 chaperone/DNA topoisomerase II/histidine kinase"/>
    <property type="match status" value="1"/>
</dbReference>
<keyword evidence="10" id="KW-1185">Reference proteome</keyword>
<dbReference type="AlphaFoldDB" id="A0A561VQJ1"/>
<comment type="caution">
    <text evidence="9">The sequence shown here is derived from an EMBL/GenBank/DDBJ whole genome shotgun (WGS) entry which is preliminary data.</text>
</comment>
<feature type="compositionally biased region" description="Low complexity" evidence="6">
    <location>
        <begin position="823"/>
        <end position="833"/>
    </location>
</feature>
<keyword evidence="7" id="KW-0812">Transmembrane</keyword>
<dbReference type="PANTHER" id="PTHR45436">
    <property type="entry name" value="SENSOR HISTIDINE KINASE YKOH"/>
    <property type="match status" value="1"/>
</dbReference>
<reference evidence="9 10" key="1">
    <citation type="submission" date="2019-06" db="EMBL/GenBank/DDBJ databases">
        <title>Sequencing the genomes of 1000 actinobacteria strains.</title>
        <authorList>
            <person name="Klenk H.-P."/>
        </authorList>
    </citation>
    <scope>NUCLEOTIDE SEQUENCE [LARGE SCALE GENOMIC DNA]</scope>
    <source>
        <strain evidence="9 10">DSM 43866</strain>
    </source>
</reference>
<feature type="compositionally biased region" description="Low complexity" evidence="6">
    <location>
        <begin position="912"/>
        <end position="927"/>
    </location>
</feature>
<keyword evidence="4" id="KW-0808">Transferase</keyword>
<feature type="compositionally biased region" description="Pro residues" evidence="6">
    <location>
        <begin position="801"/>
        <end position="822"/>
    </location>
</feature>
<evidence type="ECO:0000256" key="2">
    <source>
        <dbReference type="ARBA" id="ARBA00012438"/>
    </source>
</evidence>
<dbReference type="GO" id="GO:0000160">
    <property type="term" value="P:phosphorelay signal transduction system"/>
    <property type="evidence" value="ECO:0007669"/>
    <property type="project" value="TreeGrafter"/>
</dbReference>
<organism evidence="9 10">
    <name type="scientific">Actinoplanes teichomyceticus</name>
    <dbReference type="NCBI Taxonomy" id="1867"/>
    <lineage>
        <taxon>Bacteria</taxon>
        <taxon>Bacillati</taxon>
        <taxon>Actinomycetota</taxon>
        <taxon>Actinomycetes</taxon>
        <taxon>Micromonosporales</taxon>
        <taxon>Micromonosporaceae</taxon>
        <taxon>Actinoplanes</taxon>
    </lineage>
</organism>
<comment type="catalytic activity">
    <reaction evidence="1">
        <text>ATP + protein L-histidine = ADP + protein N-phospho-L-histidine.</text>
        <dbReference type="EC" id="2.7.13.3"/>
    </reaction>
</comment>
<gene>
    <name evidence="9" type="ORF">FHX34_104149</name>
</gene>
<protein>
    <recommendedName>
        <fullName evidence="2">histidine kinase</fullName>
        <ecNumber evidence="2">2.7.13.3</ecNumber>
    </recommendedName>
</protein>
<dbReference type="Pfam" id="PF02518">
    <property type="entry name" value="HATPase_c"/>
    <property type="match status" value="1"/>
</dbReference>
<feature type="region of interest" description="Disordered" evidence="6">
    <location>
        <begin position="650"/>
        <end position="731"/>
    </location>
</feature>
<dbReference type="Pfam" id="PF08376">
    <property type="entry name" value="NIT"/>
    <property type="match status" value="1"/>
</dbReference>
<dbReference type="GO" id="GO:0005886">
    <property type="term" value="C:plasma membrane"/>
    <property type="evidence" value="ECO:0007669"/>
    <property type="project" value="TreeGrafter"/>
</dbReference>
<feature type="compositionally biased region" description="Basic and acidic residues" evidence="6">
    <location>
        <begin position="965"/>
        <end position="979"/>
    </location>
</feature>
<dbReference type="InterPro" id="IPR050428">
    <property type="entry name" value="TCS_sensor_his_kinase"/>
</dbReference>
<keyword evidence="7" id="KW-1133">Transmembrane helix</keyword>
<proteinExistence type="predicted"/>
<evidence type="ECO:0000313" key="10">
    <source>
        <dbReference type="Proteomes" id="UP000320239"/>
    </source>
</evidence>
<dbReference type="Gene3D" id="3.30.565.10">
    <property type="entry name" value="Histidine kinase-like ATPase, C-terminal domain"/>
    <property type="match status" value="1"/>
</dbReference>
<feature type="region of interest" description="Disordered" evidence="6">
    <location>
        <begin position="744"/>
        <end position="889"/>
    </location>
</feature>
<feature type="compositionally biased region" description="Low complexity" evidence="6">
    <location>
        <begin position="765"/>
        <end position="781"/>
    </location>
</feature>
<dbReference type="InterPro" id="IPR013587">
    <property type="entry name" value="Nitrate/nitrite_sensing"/>
</dbReference>